<name>A0A0E9UPA4_ANGAN</name>
<sequence>MRRAGRAVQCRSFTPLESGPPAPLRFITSPVLTEWPFMSTVKKIASQTRVI</sequence>
<dbReference type="AlphaFoldDB" id="A0A0E9UPA4"/>
<dbReference type="EMBL" id="GBXM01040868">
    <property type="protein sequence ID" value="JAH67709.1"/>
    <property type="molecule type" value="Transcribed_RNA"/>
</dbReference>
<organism evidence="1">
    <name type="scientific">Anguilla anguilla</name>
    <name type="common">European freshwater eel</name>
    <name type="synonym">Muraena anguilla</name>
    <dbReference type="NCBI Taxonomy" id="7936"/>
    <lineage>
        <taxon>Eukaryota</taxon>
        <taxon>Metazoa</taxon>
        <taxon>Chordata</taxon>
        <taxon>Craniata</taxon>
        <taxon>Vertebrata</taxon>
        <taxon>Euteleostomi</taxon>
        <taxon>Actinopterygii</taxon>
        <taxon>Neopterygii</taxon>
        <taxon>Teleostei</taxon>
        <taxon>Anguilliformes</taxon>
        <taxon>Anguillidae</taxon>
        <taxon>Anguilla</taxon>
    </lineage>
</organism>
<accession>A0A0E9UPA4</accession>
<evidence type="ECO:0000313" key="1">
    <source>
        <dbReference type="EMBL" id="JAH67709.1"/>
    </source>
</evidence>
<proteinExistence type="predicted"/>
<reference evidence="1" key="1">
    <citation type="submission" date="2014-11" db="EMBL/GenBank/DDBJ databases">
        <authorList>
            <person name="Amaro Gonzalez C."/>
        </authorList>
    </citation>
    <scope>NUCLEOTIDE SEQUENCE</scope>
</reference>
<protein>
    <submittedName>
        <fullName evidence="1">Uncharacterized protein</fullName>
    </submittedName>
</protein>
<reference evidence="1" key="2">
    <citation type="journal article" date="2015" name="Fish Shellfish Immunol.">
        <title>Early steps in the European eel (Anguilla anguilla)-Vibrio vulnificus interaction in the gills: Role of the RtxA13 toxin.</title>
        <authorList>
            <person name="Callol A."/>
            <person name="Pajuelo D."/>
            <person name="Ebbesson L."/>
            <person name="Teles M."/>
            <person name="MacKenzie S."/>
            <person name="Amaro C."/>
        </authorList>
    </citation>
    <scope>NUCLEOTIDE SEQUENCE</scope>
</reference>